<dbReference type="GeneID" id="25778526"/>
<dbReference type="OMA" id="DRFDIMQ"/>
<dbReference type="Proteomes" id="UP000005426">
    <property type="component" value="Unassembled WGS sequence"/>
</dbReference>
<feature type="coiled-coil region" evidence="1">
    <location>
        <begin position="182"/>
        <end position="209"/>
    </location>
</feature>
<keyword evidence="1" id="KW-0175">Coiled coil</keyword>
<dbReference type="EMBL" id="ABDG02000024">
    <property type="protein sequence ID" value="EHK45303.1"/>
    <property type="molecule type" value="Genomic_DNA"/>
</dbReference>
<comment type="caution">
    <text evidence="3">The sequence shown here is derived from an EMBL/GenBank/DDBJ whole genome shotgun (WGS) entry which is preliminary data.</text>
</comment>
<name>G9NWE4_HYPAI</name>
<dbReference type="HOGENOM" id="CLU_041705_1_0_1"/>
<proteinExistence type="predicted"/>
<feature type="region of interest" description="Disordered" evidence="2">
    <location>
        <begin position="133"/>
        <end position="153"/>
    </location>
</feature>
<dbReference type="OrthoDB" id="5396360at2759"/>
<evidence type="ECO:0008006" key="5">
    <source>
        <dbReference type="Google" id="ProtNLM"/>
    </source>
</evidence>
<evidence type="ECO:0000256" key="2">
    <source>
        <dbReference type="SAM" id="MobiDB-lite"/>
    </source>
</evidence>
<evidence type="ECO:0000256" key="1">
    <source>
        <dbReference type="SAM" id="Coils"/>
    </source>
</evidence>
<organism evidence="3 4">
    <name type="scientific">Hypocrea atroviridis (strain ATCC 20476 / IMI 206040)</name>
    <name type="common">Trichoderma atroviride</name>
    <dbReference type="NCBI Taxonomy" id="452589"/>
    <lineage>
        <taxon>Eukaryota</taxon>
        <taxon>Fungi</taxon>
        <taxon>Dikarya</taxon>
        <taxon>Ascomycota</taxon>
        <taxon>Pezizomycotina</taxon>
        <taxon>Sordariomycetes</taxon>
        <taxon>Hypocreomycetidae</taxon>
        <taxon>Hypocreales</taxon>
        <taxon>Hypocreaceae</taxon>
        <taxon>Trichoderma</taxon>
    </lineage>
</organism>
<evidence type="ECO:0000313" key="4">
    <source>
        <dbReference type="Proteomes" id="UP000005426"/>
    </source>
</evidence>
<dbReference type="Gene3D" id="1.10.287.1490">
    <property type="match status" value="1"/>
</dbReference>
<dbReference type="eggNOG" id="ENOG502SJVM">
    <property type="taxonomic scope" value="Eukaryota"/>
</dbReference>
<evidence type="ECO:0000313" key="3">
    <source>
        <dbReference type="EMBL" id="EHK45303.1"/>
    </source>
</evidence>
<feature type="region of interest" description="Disordered" evidence="2">
    <location>
        <begin position="327"/>
        <end position="364"/>
    </location>
</feature>
<keyword evidence="4" id="KW-1185">Reference proteome</keyword>
<feature type="non-terminal residue" evidence="3">
    <location>
        <position position="364"/>
    </location>
</feature>
<accession>G9NWE4</accession>
<reference evidence="3 4" key="1">
    <citation type="journal article" date="2011" name="Genome Biol.">
        <title>Comparative genome sequence analysis underscores mycoparasitism as the ancestral life style of Trichoderma.</title>
        <authorList>
            <person name="Kubicek C.P."/>
            <person name="Herrera-Estrella A."/>
            <person name="Seidl-Seiboth V."/>
            <person name="Martinez D.A."/>
            <person name="Druzhinina I.S."/>
            <person name="Thon M."/>
            <person name="Zeilinger S."/>
            <person name="Casas-Flores S."/>
            <person name="Horwitz B.A."/>
            <person name="Mukherjee P.K."/>
            <person name="Mukherjee M."/>
            <person name="Kredics L."/>
            <person name="Alcaraz L.D."/>
            <person name="Aerts A."/>
            <person name="Antal Z."/>
            <person name="Atanasova L."/>
            <person name="Cervantes-Badillo M.G."/>
            <person name="Challacombe J."/>
            <person name="Chertkov O."/>
            <person name="McCluskey K."/>
            <person name="Coulpier F."/>
            <person name="Deshpande N."/>
            <person name="von Doehren H."/>
            <person name="Ebbole D.J."/>
            <person name="Esquivel-Naranjo E.U."/>
            <person name="Fekete E."/>
            <person name="Flipphi M."/>
            <person name="Glaser F."/>
            <person name="Gomez-Rodriguez E.Y."/>
            <person name="Gruber S."/>
            <person name="Han C."/>
            <person name="Henrissat B."/>
            <person name="Hermosa R."/>
            <person name="Hernandez-Onate M."/>
            <person name="Karaffa L."/>
            <person name="Kosti I."/>
            <person name="Le Crom S."/>
            <person name="Lindquist E."/>
            <person name="Lucas S."/>
            <person name="Luebeck M."/>
            <person name="Luebeck P.S."/>
            <person name="Margeot A."/>
            <person name="Metz B."/>
            <person name="Misra M."/>
            <person name="Nevalainen H."/>
            <person name="Omann M."/>
            <person name="Packer N."/>
            <person name="Perrone G."/>
            <person name="Uresti-Rivera E.E."/>
            <person name="Salamov A."/>
            <person name="Schmoll M."/>
            <person name="Seiboth B."/>
            <person name="Shapiro H."/>
            <person name="Sukno S."/>
            <person name="Tamayo-Ramos J.A."/>
            <person name="Tisch D."/>
            <person name="Wiest A."/>
            <person name="Wilkinson H.H."/>
            <person name="Zhang M."/>
            <person name="Coutinho P.M."/>
            <person name="Kenerley C.M."/>
            <person name="Monte E."/>
            <person name="Baker S.E."/>
            <person name="Grigoriev I.V."/>
        </authorList>
    </citation>
    <scope>NUCLEOTIDE SEQUENCE [LARGE SCALE GENOMIC DNA]</scope>
    <source>
        <strain evidence="4">ATCC 20476 / IMI 206040</strain>
    </source>
</reference>
<gene>
    <name evidence="3" type="ORF">TRIATDRAFT_243654</name>
</gene>
<feature type="compositionally biased region" description="Polar residues" evidence="2">
    <location>
        <begin position="345"/>
        <end position="364"/>
    </location>
</feature>
<sequence>MDLVAVRCAKCDSKLGNLTNLWTQIGKKYITPVAHAEEKADADKISATGAVRIGDADTLVEGCELRDAECSTCHTNIGQKCITSPPNHIFANGQIIYRITSINLKIAKDLRRKAEPKIQRTLQLRGQSAAAQAKLSTASGKAAPQNEATPSRDRFDIMQIQADLEVQQDEIQRIGVAGFQVMSNFDNTVARLEKQMRQLSESIASVRREGEGQQADIKSLKTQMSDAKRSGQNDDGVVARLDQQLQTTDRVVTELRQMIQKSKSETTGLRGELKAAQKEITDVKKANARLKQEVDEAKEVAQEGIATSKLYASEVASLRREIAQLQSDFAQESDHHHSSAGEDPSISSHQLDILASNISKIGNR</sequence>
<protein>
    <recommendedName>
        <fullName evidence="5">Yippee/Mis18/Cereblon domain-containing protein</fullName>
    </recommendedName>
</protein>
<dbReference type="AlphaFoldDB" id="G9NWE4"/>
<dbReference type="KEGG" id="tatv:25778526"/>